<dbReference type="EMBL" id="CP086322">
    <property type="protein sequence ID" value="UQA91609.1"/>
    <property type="molecule type" value="Genomic_DNA"/>
</dbReference>
<dbReference type="RefSeq" id="WP_248862417.1">
    <property type="nucleotide sequence ID" value="NZ_CP086322.1"/>
</dbReference>
<accession>A0ABY4M1H3</accession>
<protein>
    <submittedName>
        <fullName evidence="1">Uncharacterized protein</fullName>
    </submittedName>
</protein>
<evidence type="ECO:0000313" key="1">
    <source>
        <dbReference type="EMBL" id="UQA91609.1"/>
    </source>
</evidence>
<proteinExistence type="predicted"/>
<dbReference type="Proteomes" id="UP000830115">
    <property type="component" value="Chromosome"/>
</dbReference>
<organism evidence="1 2">
    <name type="scientific">Streptomyces halobius</name>
    <dbReference type="NCBI Taxonomy" id="2879846"/>
    <lineage>
        <taxon>Bacteria</taxon>
        <taxon>Bacillati</taxon>
        <taxon>Actinomycetota</taxon>
        <taxon>Actinomycetes</taxon>
        <taxon>Kitasatosporales</taxon>
        <taxon>Streptomycetaceae</taxon>
        <taxon>Streptomyces</taxon>
    </lineage>
</organism>
<sequence>MAKEDWQRELLHDIAGHEELYDVLLRHLEAAYKRGVMAERSRAGYRQPKDHG</sequence>
<gene>
    <name evidence="1" type="ORF">K9S39_06830</name>
</gene>
<keyword evidence="2" id="KW-1185">Reference proteome</keyword>
<reference evidence="1" key="1">
    <citation type="submission" date="2021-10" db="EMBL/GenBank/DDBJ databases">
        <title>Streptomyces nigrumlapis sp.nov.,an antimicrobial producing actinobacterium isolated from Black Gobi rocks.</title>
        <authorList>
            <person name="Wen Y."/>
            <person name="Zhang W."/>
            <person name="Liu X.G."/>
        </authorList>
    </citation>
    <scope>NUCLEOTIDE SEQUENCE</scope>
    <source>
        <strain evidence="1">ST13-2-2</strain>
    </source>
</reference>
<name>A0ABY4M1H3_9ACTN</name>
<evidence type="ECO:0000313" key="2">
    <source>
        <dbReference type="Proteomes" id="UP000830115"/>
    </source>
</evidence>